<dbReference type="OrthoDB" id="7490514at2759"/>
<protein>
    <submittedName>
        <fullName evidence="1">(apollo) hypothetical protein</fullName>
    </submittedName>
</protein>
<dbReference type="AlphaFoldDB" id="A0A8S3Y7E2"/>
<comment type="caution">
    <text evidence="1">The sequence shown here is derived from an EMBL/GenBank/DDBJ whole genome shotgun (WGS) entry which is preliminary data.</text>
</comment>
<organism evidence="1 2">
    <name type="scientific">Parnassius apollo</name>
    <name type="common">Apollo butterfly</name>
    <name type="synonym">Papilio apollo</name>
    <dbReference type="NCBI Taxonomy" id="110799"/>
    <lineage>
        <taxon>Eukaryota</taxon>
        <taxon>Metazoa</taxon>
        <taxon>Ecdysozoa</taxon>
        <taxon>Arthropoda</taxon>
        <taxon>Hexapoda</taxon>
        <taxon>Insecta</taxon>
        <taxon>Pterygota</taxon>
        <taxon>Neoptera</taxon>
        <taxon>Endopterygota</taxon>
        <taxon>Lepidoptera</taxon>
        <taxon>Glossata</taxon>
        <taxon>Ditrysia</taxon>
        <taxon>Papilionoidea</taxon>
        <taxon>Papilionidae</taxon>
        <taxon>Parnassiinae</taxon>
        <taxon>Parnassini</taxon>
        <taxon>Parnassius</taxon>
        <taxon>Parnassius</taxon>
    </lineage>
</organism>
<evidence type="ECO:0000313" key="2">
    <source>
        <dbReference type="Proteomes" id="UP000691718"/>
    </source>
</evidence>
<sequence>MHSLEVCTADDGGRCETNVDLANELKLIREQLTTIAREMVSFRQEITNINSNVSEISNRVSDVEKRIACLKQQATDLPSQPGASKVEDSIAELKCRLMGTHKRSPAITPLFDGVRSK</sequence>
<gene>
    <name evidence="1" type="ORF">PAPOLLO_LOCUS26665</name>
</gene>
<evidence type="ECO:0000313" key="1">
    <source>
        <dbReference type="EMBL" id="CAG5056226.1"/>
    </source>
</evidence>
<reference evidence="1" key="1">
    <citation type="submission" date="2021-04" db="EMBL/GenBank/DDBJ databases">
        <authorList>
            <person name="Tunstrom K."/>
        </authorList>
    </citation>
    <scope>NUCLEOTIDE SEQUENCE</scope>
</reference>
<dbReference type="Proteomes" id="UP000691718">
    <property type="component" value="Unassembled WGS sequence"/>
</dbReference>
<name>A0A8S3Y7E2_PARAO</name>
<accession>A0A8S3Y7E2</accession>
<keyword evidence="2" id="KW-1185">Reference proteome</keyword>
<dbReference type="EMBL" id="CAJQZP010001597">
    <property type="protein sequence ID" value="CAG5056226.1"/>
    <property type="molecule type" value="Genomic_DNA"/>
</dbReference>
<proteinExistence type="predicted"/>